<dbReference type="Proteomes" id="UP000238762">
    <property type="component" value="Unassembled WGS sequence"/>
</dbReference>
<comment type="caution">
    <text evidence="5">The sequence shown here is derived from an EMBL/GenBank/DDBJ whole genome shotgun (WGS) entry which is preliminary data.</text>
</comment>
<dbReference type="PANTHER" id="PTHR44378:SF2">
    <property type="entry name" value="ACYL-ACTIVATING ENZYME 17, PEROXISOMAL-RELATED"/>
    <property type="match status" value="1"/>
</dbReference>
<evidence type="ECO:0000259" key="4">
    <source>
        <dbReference type="Pfam" id="PF16177"/>
    </source>
</evidence>
<evidence type="ECO:0000259" key="3">
    <source>
        <dbReference type="Pfam" id="PF00501"/>
    </source>
</evidence>
<keyword evidence="6" id="KW-1185">Reference proteome</keyword>
<reference evidence="5 6" key="1">
    <citation type="submission" date="2018-02" db="EMBL/GenBank/DDBJ databases">
        <authorList>
            <person name="Cohen D.B."/>
            <person name="Kent A.D."/>
        </authorList>
    </citation>
    <scope>NUCLEOTIDE SEQUENCE [LARGE SCALE GENOMIC DNA]</scope>
    <source>
        <strain evidence="5 6">CCAP 1448/3</strain>
    </source>
</reference>
<feature type="domain" description="Acetyl-coenzyme A synthetase N-terminal" evidence="4">
    <location>
        <begin position="97"/>
        <end position="154"/>
    </location>
</feature>
<dbReference type="Gene3D" id="3.30.300.30">
    <property type="match status" value="1"/>
</dbReference>
<feature type="transmembrane region" description="Helical" evidence="2">
    <location>
        <begin position="214"/>
        <end position="235"/>
    </location>
</feature>
<dbReference type="InterPro" id="IPR045851">
    <property type="entry name" value="AMP-bd_C_sf"/>
</dbReference>
<keyword evidence="2" id="KW-0812">Transmembrane</keyword>
<feature type="domain" description="AMP-dependent synthetase/ligase" evidence="3">
    <location>
        <begin position="162"/>
        <end position="508"/>
    </location>
</feature>
<evidence type="ECO:0000313" key="6">
    <source>
        <dbReference type="Proteomes" id="UP000238762"/>
    </source>
</evidence>
<reference evidence="5 6" key="2">
    <citation type="submission" date="2018-03" db="EMBL/GenBank/DDBJ databases">
        <title>The ancient ancestry and fast evolution of plastids.</title>
        <authorList>
            <person name="Moore K.R."/>
            <person name="Magnabosco C."/>
            <person name="Momper L."/>
            <person name="Gold D.A."/>
            <person name="Bosak T."/>
            <person name="Fournier G.P."/>
        </authorList>
    </citation>
    <scope>NUCLEOTIDE SEQUENCE [LARGE SCALE GENOMIC DNA]</scope>
    <source>
        <strain evidence="5 6">CCAP 1448/3</strain>
    </source>
</reference>
<keyword evidence="2" id="KW-0472">Membrane</keyword>
<dbReference type="Pfam" id="PF00501">
    <property type="entry name" value="AMP-binding"/>
    <property type="match status" value="1"/>
</dbReference>
<dbReference type="Pfam" id="PF16177">
    <property type="entry name" value="ACAS_N"/>
    <property type="match status" value="1"/>
</dbReference>
<proteinExistence type="inferred from homology"/>
<dbReference type="SUPFAM" id="SSF56801">
    <property type="entry name" value="Acetyl-CoA synthetase-like"/>
    <property type="match status" value="1"/>
</dbReference>
<dbReference type="PANTHER" id="PTHR44378">
    <property type="entry name" value="ACYL-ACTIVATING ENZYME 17, PEROXISOMAL-RELATED"/>
    <property type="match status" value="1"/>
</dbReference>
<evidence type="ECO:0000313" key="5">
    <source>
        <dbReference type="EMBL" id="PSB05246.1"/>
    </source>
</evidence>
<evidence type="ECO:0000256" key="2">
    <source>
        <dbReference type="SAM" id="Phobius"/>
    </source>
</evidence>
<dbReference type="InterPro" id="IPR020845">
    <property type="entry name" value="AMP-binding_CS"/>
</dbReference>
<name>A0A2T1CAE1_9CYAN</name>
<gene>
    <name evidence="5" type="ORF">C7B64_00115</name>
</gene>
<keyword evidence="2" id="KW-1133">Transmembrane helix</keyword>
<dbReference type="RefSeq" id="WP_106286629.1">
    <property type="nucleotide sequence ID" value="NZ_CAWNTC010000090.1"/>
</dbReference>
<dbReference type="PROSITE" id="PS00455">
    <property type="entry name" value="AMP_BINDING"/>
    <property type="match status" value="1"/>
</dbReference>
<dbReference type="OrthoDB" id="9778383at2"/>
<dbReference type="InterPro" id="IPR000873">
    <property type="entry name" value="AMP-dep_synth/lig_dom"/>
</dbReference>
<dbReference type="AlphaFoldDB" id="A0A2T1CAE1"/>
<comment type="similarity">
    <text evidence="1">Belongs to the ATP-dependent AMP-binding enzyme family.</text>
</comment>
<dbReference type="InterPro" id="IPR032387">
    <property type="entry name" value="ACAS_N"/>
</dbReference>
<dbReference type="InterPro" id="IPR042099">
    <property type="entry name" value="ANL_N_sf"/>
</dbReference>
<protein>
    <submittedName>
        <fullName evidence="5">AMP-dependent synthetase</fullName>
    </submittedName>
</protein>
<evidence type="ECO:0000256" key="1">
    <source>
        <dbReference type="ARBA" id="ARBA00006432"/>
    </source>
</evidence>
<dbReference type="EMBL" id="PVWJ01000001">
    <property type="protein sequence ID" value="PSB05246.1"/>
    <property type="molecule type" value="Genomic_DNA"/>
</dbReference>
<sequence>MRKPLSLTEILDCGLDAEIASLILAEINQWLGSASSVECWQHFSRNLLKPEYPFSFHQLLYTTTFPDGEAPAWFPTTEEIQETNLWEVMRSLNISTYPELHTWSVANRADFWELMIKRLKIKFQKPYTTILDLSQGLESPQWLVNARFNIVESCFLAPESALAIVFPGEKGNLSSWTYGELHILTNRVANGLKQMGMQPGDAIAITMPMTPTSVAIYLGIIAAGCVVVAIADSFAPPEIATRLRIGGAKAIFTQDCTQRGGKSLPLYSKVIEANAPQAIVLAQSALSIPVLRPGDLIWSEFLSYEFDFTPVLAQGSDRLNILFSSGTTGEPKAIPWNQTTPIKCAVDGHLHQDIHPGDVVAWPTNLGWMMGPWSIYASFINRATLALYDDSPTTRAFGEFIQAAGVTMLGLVPSLVSVWKSSNCMQGLDWSQIRAFSSTGECSNPQDMLYLMSLAGYKPIIEYCGGTEIGGGYITGTVIQPCIPATFSTPTLGLDVIILDPDGNASDRGEGFMSPPSIGLSTELLNQDHHQVYFADAPPSLRRHGDRFQRLSNGYWRSLGRIDDTMNLGGIKVSAAEIEGVLNGVTGVCETAAIALSPPTGGPSQLIIYAVVDLSNLPVAELKSLFQTAIKTHLNPLFKIHEVVVVESLPRTASQKIMRRLLRDQSQ</sequence>
<organism evidence="5 6">
    <name type="scientific">Merismopedia glauca CCAP 1448/3</name>
    <dbReference type="NCBI Taxonomy" id="1296344"/>
    <lineage>
        <taxon>Bacteria</taxon>
        <taxon>Bacillati</taxon>
        <taxon>Cyanobacteriota</taxon>
        <taxon>Cyanophyceae</taxon>
        <taxon>Synechococcales</taxon>
        <taxon>Merismopediaceae</taxon>
        <taxon>Merismopedia</taxon>
    </lineage>
</organism>
<dbReference type="Gene3D" id="3.40.50.12780">
    <property type="entry name" value="N-terminal domain of ligase-like"/>
    <property type="match status" value="1"/>
</dbReference>
<accession>A0A2T1CAE1</accession>